<dbReference type="NCBIfam" id="TIGR02937">
    <property type="entry name" value="sigma70-ECF"/>
    <property type="match status" value="1"/>
</dbReference>
<dbReference type="Proteomes" id="UP001491552">
    <property type="component" value="Unassembled WGS sequence"/>
</dbReference>
<dbReference type="RefSeq" id="WP_349135308.1">
    <property type="nucleotide sequence ID" value="NZ_JBBMFF010000175.1"/>
</dbReference>
<feature type="domain" description="RNA polymerase sigma-70 region 2" evidence="6">
    <location>
        <begin position="8"/>
        <end position="71"/>
    </location>
</feature>
<dbReference type="Pfam" id="PF04542">
    <property type="entry name" value="Sigma70_r2"/>
    <property type="match status" value="1"/>
</dbReference>
<dbReference type="InterPro" id="IPR013324">
    <property type="entry name" value="RNA_pol_sigma_r3/r4-like"/>
</dbReference>
<comment type="caution">
    <text evidence="7">The sequence shown here is derived from an EMBL/GenBank/DDBJ whole genome shotgun (WGS) entry which is preliminary data.</text>
</comment>
<accession>A0ABV1G5H2</accession>
<dbReference type="EMBL" id="JBBMFF010000175">
    <property type="protein sequence ID" value="MEQ2510630.1"/>
    <property type="molecule type" value="Genomic_DNA"/>
</dbReference>
<dbReference type="InterPro" id="IPR007627">
    <property type="entry name" value="RNA_pol_sigma70_r2"/>
</dbReference>
<evidence type="ECO:0000256" key="2">
    <source>
        <dbReference type="ARBA" id="ARBA00023015"/>
    </source>
</evidence>
<dbReference type="InterPro" id="IPR036388">
    <property type="entry name" value="WH-like_DNA-bd_sf"/>
</dbReference>
<evidence type="ECO:0000313" key="7">
    <source>
        <dbReference type="EMBL" id="MEQ2510630.1"/>
    </source>
</evidence>
<evidence type="ECO:0000256" key="1">
    <source>
        <dbReference type="ARBA" id="ARBA00010641"/>
    </source>
</evidence>
<keyword evidence="4" id="KW-0238">DNA-binding</keyword>
<sequence length="164" mass="18793">MSELAEIYRIYFDDVYRYLLALSHDAQLAEELTSETFCRAMRALPGFRGACDIRVWLCQIAKNCFYTEQKRMGRIELLDDGKMEALPASAPSLEEQLTDRDDAARIRAALHSAPEPYKEVFLWRALGGLSFRTIGQLFGKSENWACVTYHRAKTIIRKNMEGST</sequence>
<proteinExistence type="inferred from homology"/>
<evidence type="ECO:0000256" key="4">
    <source>
        <dbReference type="ARBA" id="ARBA00023125"/>
    </source>
</evidence>
<gene>
    <name evidence="7" type="ORF">WMO66_05110</name>
</gene>
<dbReference type="InterPro" id="IPR039425">
    <property type="entry name" value="RNA_pol_sigma-70-like"/>
</dbReference>
<dbReference type="SUPFAM" id="SSF88659">
    <property type="entry name" value="Sigma3 and sigma4 domains of RNA polymerase sigma factors"/>
    <property type="match status" value="1"/>
</dbReference>
<dbReference type="SUPFAM" id="SSF88946">
    <property type="entry name" value="Sigma2 domain of RNA polymerase sigma factors"/>
    <property type="match status" value="1"/>
</dbReference>
<evidence type="ECO:0000259" key="6">
    <source>
        <dbReference type="Pfam" id="PF04542"/>
    </source>
</evidence>
<dbReference type="InterPro" id="IPR013325">
    <property type="entry name" value="RNA_pol_sigma_r2"/>
</dbReference>
<keyword evidence="5" id="KW-0804">Transcription</keyword>
<organism evidence="7 8">
    <name type="scientific">Faecousia intestinalis</name>
    <dbReference type="NCBI Taxonomy" id="3133167"/>
    <lineage>
        <taxon>Bacteria</taxon>
        <taxon>Bacillati</taxon>
        <taxon>Bacillota</taxon>
        <taxon>Clostridia</taxon>
        <taxon>Eubacteriales</taxon>
        <taxon>Oscillospiraceae</taxon>
        <taxon>Faecousia</taxon>
    </lineage>
</organism>
<dbReference type="PANTHER" id="PTHR43133:SF52">
    <property type="entry name" value="ECF RNA POLYMERASE SIGMA FACTOR SIGL"/>
    <property type="match status" value="1"/>
</dbReference>
<keyword evidence="2" id="KW-0805">Transcription regulation</keyword>
<comment type="similarity">
    <text evidence="1">Belongs to the sigma-70 factor family. ECF subfamily.</text>
</comment>
<name>A0ABV1G5H2_9FIRM</name>
<evidence type="ECO:0000313" key="8">
    <source>
        <dbReference type="Proteomes" id="UP001491552"/>
    </source>
</evidence>
<evidence type="ECO:0000256" key="3">
    <source>
        <dbReference type="ARBA" id="ARBA00023082"/>
    </source>
</evidence>
<dbReference type="PANTHER" id="PTHR43133">
    <property type="entry name" value="RNA POLYMERASE ECF-TYPE SIGMA FACTO"/>
    <property type="match status" value="1"/>
</dbReference>
<keyword evidence="8" id="KW-1185">Reference proteome</keyword>
<keyword evidence="3" id="KW-0731">Sigma factor</keyword>
<dbReference type="Gene3D" id="1.10.10.10">
    <property type="entry name" value="Winged helix-like DNA-binding domain superfamily/Winged helix DNA-binding domain"/>
    <property type="match status" value="1"/>
</dbReference>
<protein>
    <submittedName>
        <fullName evidence="7">Sigma-70 family RNA polymerase sigma factor</fullName>
    </submittedName>
</protein>
<dbReference type="Gene3D" id="1.10.1740.10">
    <property type="match status" value="1"/>
</dbReference>
<reference evidence="7 8" key="1">
    <citation type="submission" date="2024-03" db="EMBL/GenBank/DDBJ databases">
        <title>Human intestinal bacterial collection.</title>
        <authorList>
            <person name="Pauvert C."/>
            <person name="Hitch T.C.A."/>
            <person name="Clavel T."/>
        </authorList>
    </citation>
    <scope>NUCLEOTIDE SEQUENCE [LARGE SCALE GENOMIC DNA]</scope>
    <source>
        <strain evidence="7 8">CLA-AA-H192</strain>
    </source>
</reference>
<evidence type="ECO:0000256" key="5">
    <source>
        <dbReference type="ARBA" id="ARBA00023163"/>
    </source>
</evidence>
<dbReference type="InterPro" id="IPR014284">
    <property type="entry name" value="RNA_pol_sigma-70_dom"/>
</dbReference>